<evidence type="ECO:0000313" key="2">
    <source>
        <dbReference type="RefSeq" id="XP_016454562.1"/>
    </source>
</evidence>
<proteinExistence type="predicted"/>
<feature type="compositionally biased region" description="Basic residues" evidence="1">
    <location>
        <begin position="92"/>
        <end position="101"/>
    </location>
</feature>
<feature type="compositionally biased region" description="Basic residues" evidence="1">
    <location>
        <begin position="22"/>
        <end position="32"/>
    </location>
</feature>
<dbReference type="OrthoDB" id="10384358at2759"/>
<feature type="compositionally biased region" description="Basic and acidic residues" evidence="1">
    <location>
        <begin position="9"/>
        <end position="21"/>
    </location>
</feature>
<gene>
    <name evidence="2" type="primary">LOC107778773</name>
</gene>
<evidence type="ECO:0000256" key="1">
    <source>
        <dbReference type="SAM" id="MobiDB-lite"/>
    </source>
</evidence>
<accession>A0A1S3YR88</accession>
<feature type="region of interest" description="Disordered" evidence="1">
    <location>
        <begin position="62"/>
        <end position="101"/>
    </location>
</feature>
<dbReference type="PaxDb" id="4097-A0A1S3YR88"/>
<feature type="region of interest" description="Disordered" evidence="1">
    <location>
        <begin position="1"/>
        <end position="43"/>
    </location>
</feature>
<reference evidence="2" key="1">
    <citation type="submission" date="2025-08" db="UniProtKB">
        <authorList>
            <consortium name="RefSeq"/>
        </authorList>
    </citation>
    <scope>IDENTIFICATION</scope>
</reference>
<feature type="compositionally biased region" description="Basic and acidic residues" evidence="1">
    <location>
        <begin position="214"/>
        <end position="229"/>
    </location>
</feature>
<dbReference type="RefSeq" id="XP_016454562.1">
    <property type="nucleotide sequence ID" value="XM_016599076.1"/>
</dbReference>
<feature type="compositionally biased region" description="Basic and acidic residues" evidence="1">
    <location>
        <begin position="191"/>
        <end position="208"/>
    </location>
</feature>
<sequence length="428" mass="46425">MPKSSQTSSKEKSSSKTEAKPKNMKPKPRKIAKLSSELAPTTAPSPLISFIVPVPSSHIPVAHTIPTSTGPSLPKPPAHAHVSASKNTSKSTKIKATPRKSVKSDNVVIDVAAKVDTIVKETVVQGESVSTIISRVKLTPSKLDVLFSSIDVAPLDITINVEDEDDDEGEEEGRVVAIHEEHQAQYMANDIDEKKSENKGESGEQKESEAEEKLDERVGDYGEEKKDSGEEGDSESEGSIAIGNTVITPSKEVSGEKRTEKTGPFLTPFTGDKEVSSDEDNLPLSAVGKKSKKAPLQTTKSVIPARKEVDPPSRTPLIRSKIKVVDEQIIKESRGAKKPRKQYLVVEPVIELDAKDESDSTLQEKTSAQKRKAVKSTKAATLSKWASKGKKRKGMPLVVDKLTEFKNRKVLNGKILANTNEKGMAQLV</sequence>
<dbReference type="AlphaFoldDB" id="A0A1S3YR88"/>
<name>A0A1S3YR88_TOBAC</name>
<feature type="region of interest" description="Disordered" evidence="1">
    <location>
        <begin position="186"/>
        <end position="315"/>
    </location>
</feature>
<feature type="region of interest" description="Disordered" evidence="1">
    <location>
        <begin position="355"/>
        <end position="377"/>
    </location>
</feature>
<protein>
    <submittedName>
        <fullName evidence="2">Uncharacterized protein</fullName>
    </submittedName>
</protein>
<dbReference type="KEGG" id="nta:107778773"/>
<organism evidence="2">
    <name type="scientific">Nicotiana tabacum</name>
    <name type="common">Common tobacco</name>
    <dbReference type="NCBI Taxonomy" id="4097"/>
    <lineage>
        <taxon>Eukaryota</taxon>
        <taxon>Viridiplantae</taxon>
        <taxon>Streptophyta</taxon>
        <taxon>Embryophyta</taxon>
        <taxon>Tracheophyta</taxon>
        <taxon>Spermatophyta</taxon>
        <taxon>Magnoliopsida</taxon>
        <taxon>eudicotyledons</taxon>
        <taxon>Gunneridae</taxon>
        <taxon>Pentapetalae</taxon>
        <taxon>asterids</taxon>
        <taxon>lamiids</taxon>
        <taxon>Solanales</taxon>
        <taxon>Solanaceae</taxon>
        <taxon>Nicotianoideae</taxon>
        <taxon>Nicotianeae</taxon>
        <taxon>Nicotiana</taxon>
    </lineage>
</organism>